<organism evidence="2 3">
    <name type="scientific">Mannheimia haemolytica</name>
    <name type="common">Pasteurella haemolytica</name>
    <dbReference type="NCBI Taxonomy" id="75985"/>
    <lineage>
        <taxon>Bacteria</taxon>
        <taxon>Pseudomonadati</taxon>
        <taxon>Pseudomonadota</taxon>
        <taxon>Gammaproteobacteria</taxon>
        <taxon>Pasteurellales</taxon>
        <taxon>Pasteurellaceae</taxon>
        <taxon>Mannheimia</taxon>
    </lineage>
</organism>
<name>A0A378MV53_MANHA</name>
<protein>
    <submittedName>
        <fullName evidence="2">Uncharacterized protein</fullName>
    </submittedName>
</protein>
<dbReference type="EMBL" id="UGPN01000002">
    <property type="protein sequence ID" value="STY60120.1"/>
    <property type="molecule type" value="Genomic_DNA"/>
</dbReference>
<keyword evidence="1" id="KW-0732">Signal</keyword>
<evidence type="ECO:0000313" key="2">
    <source>
        <dbReference type="EMBL" id="STY60120.1"/>
    </source>
</evidence>
<proteinExistence type="predicted"/>
<gene>
    <name evidence="2" type="ORF">NCTC10638_01313</name>
</gene>
<reference evidence="2 3" key="1">
    <citation type="submission" date="2018-06" db="EMBL/GenBank/DDBJ databases">
        <authorList>
            <consortium name="Pathogen Informatics"/>
            <person name="Doyle S."/>
        </authorList>
    </citation>
    <scope>NUCLEOTIDE SEQUENCE [LARGE SCALE GENOMIC DNA]</scope>
    <source>
        <strain evidence="2 3">NCTC10638</strain>
    </source>
</reference>
<feature type="chain" id="PRO_5016830273" evidence="1">
    <location>
        <begin position="19"/>
        <end position="67"/>
    </location>
</feature>
<dbReference type="STRING" id="75985.WC39_12155"/>
<evidence type="ECO:0000313" key="3">
    <source>
        <dbReference type="Proteomes" id="UP000254802"/>
    </source>
</evidence>
<sequence length="67" mass="7586">MRKYLAFILAVMSGFAMAEAPKLSGSIDETTESVAPGFHNPQKMWARFQPLSLSNHRLFHIVFVAYK</sequence>
<dbReference type="AlphaFoldDB" id="A0A378MV53"/>
<evidence type="ECO:0000256" key="1">
    <source>
        <dbReference type="SAM" id="SignalP"/>
    </source>
</evidence>
<dbReference type="Proteomes" id="UP000254802">
    <property type="component" value="Unassembled WGS sequence"/>
</dbReference>
<feature type="signal peptide" evidence="1">
    <location>
        <begin position="1"/>
        <end position="18"/>
    </location>
</feature>
<accession>A0A378MV53</accession>